<accession>A0A383CZ94</accession>
<gene>
    <name evidence="1" type="ORF">METZ01_LOCUS490396</name>
</gene>
<reference evidence="1" key="1">
    <citation type="submission" date="2018-05" db="EMBL/GenBank/DDBJ databases">
        <authorList>
            <person name="Lanie J.A."/>
            <person name="Ng W.-L."/>
            <person name="Kazmierczak K.M."/>
            <person name="Andrzejewski T.M."/>
            <person name="Davidsen T.M."/>
            <person name="Wayne K.J."/>
            <person name="Tettelin H."/>
            <person name="Glass J.I."/>
            <person name="Rusch D."/>
            <person name="Podicherti R."/>
            <person name="Tsui H.-C.T."/>
            <person name="Winkler M.E."/>
        </authorList>
    </citation>
    <scope>NUCLEOTIDE SEQUENCE</scope>
</reference>
<name>A0A383CZ94_9ZZZZ</name>
<sequence length="23" mass="2486">NGFSSIPRGSLEGPSLTMDFLFL</sequence>
<dbReference type="EMBL" id="UINC01212976">
    <property type="protein sequence ID" value="SVE37542.1"/>
    <property type="molecule type" value="Genomic_DNA"/>
</dbReference>
<proteinExistence type="predicted"/>
<dbReference type="AlphaFoldDB" id="A0A383CZ94"/>
<protein>
    <submittedName>
        <fullName evidence="1">Uncharacterized protein</fullName>
    </submittedName>
</protein>
<evidence type="ECO:0000313" key="1">
    <source>
        <dbReference type="EMBL" id="SVE37542.1"/>
    </source>
</evidence>
<feature type="non-terminal residue" evidence="1">
    <location>
        <position position="1"/>
    </location>
</feature>
<organism evidence="1">
    <name type="scientific">marine metagenome</name>
    <dbReference type="NCBI Taxonomy" id="408172"/>
    <lineage>
        <taxon>unclassified sequences</taxon>
        <taxon>metagenomes</taxon>
        <taxon>ecological metagenomes</taxon>
    </lineage>
</organism>